<feature type="compositionally biased region" description="Basic and acidic residues" evidence="1">
    <location>
        <begin position="1329"/>
        <end position="1338"/>
    </location>
</feature>
<comment type="caution">
    <text evidence="2">The sequence shown here is derived from an EMBL/GenBank/DDBJ whole genome shotgun (WGS) entry which is preliminary data.</text>
</comment>
<feature type="region of interest" description="Disordered" evidence="1">
    <location>
        <begin position="711"/>
        <end position="742"/>
    </location>
</feature>
<dbReference type="InterPro" id="IPR016024">
    <property type="entry name" value="ARM-type_fold"/>
</dbReference>
<evidence type="ECO:0000256" key="1">
    <source>
        <dbReference type="SAM" id="MobiDB-lite"/>
    </source>
</evidence>
<feature type="region of interest" description="Disordered" evidence="1">
    <location>
        <begin position="1302"/>
        <end position="1369"/>
    </location>
</feature>
<dbReference type="Gene3D" id="1.25.10.10">
    <property type="entry name" value="Leucine-rich Repeat Variant"/>
    <property type="match status" value="1"/>
</dbReference>
<feature type="region of interest" description="Disordered" evidence="1">
    <location>
        <begin position="1521"/>
        <end position="1557"/>
    </location>
</feature>
<feature type="region of interest" description="Disordered" evidence="1">
    <location>
        <begin position="1685"/>
        <end position="1711"/>
    </location>
</feature>
<feature type="region of interest" description="Disordered" evidence="1">
    <location>
        <begin position="575"/>
        <end position="596"/>
    </location>
</feature>
<feature type="compositionally biased region" description="Basic and acidic residues" evidence="1">
    <location>
        <begin position="1302"/>
        <end position="1320"/>
    </location>
</feature>
<feature type="region of interest" description="Disordered" evidence="1">
    <location>
        <begin position="1011"/>
        <end position="1055"/>
    </location>
</feature>
<feature type="region of interest" description="Disordered" evidence="1">
    <location>
        <begin position="1140"/>
        <end position="1181"/>
    </location>
</feature>
<accession>A0ABQ9Y2Q5</accession>
<dbReference type="InterPro" id="IPR011989">
    <property type="entry name" value="ARM-like"/>
</dbReference>
<dbReference type="SUPFAM" id="SSF48371">
    <property type="entry name" value="ARM repeat"/>
    <property type="match status" value="3"/>
</dbReference>
<protein>
    <recommendedName>
        <fullName evidence="4">HECT-type E3 ubiquitin transferase</fullName>
    </recommendedName>
</protein>
<reference evidence="2 3" key="1">
    <citation type="journal article" date="2022" name="bioRxiv">
        <title>Genomics of Preaxostyla Flagellates Illuminates Evolutionary Transitions and the Path Towards Mitochondrial Loss.</title>
        <authorList>
            <person name="Novak L.V.F."/>
            <person name="Treitli S.C."/>
            <person name="Pyrih J."/>
            <person name="Halakuc P."/>
            <person name="Pipaliya S.V."/>
            <person name="Vacek V."/>
            <person name="Brzon O."/>
            <person name="Soukal P."/>
            <person name="Eme L."/>
            <person name="Dacks J.B."/>
            <person name="Karnkowska A."/>
            <person name="Elias M."/>
            <person name="Hampl V."/>
        </authorList>
    </citation>
    <scope>NUCLEOTIDE SEQUENCE [LARGE SCALE GENOMIC DNA]</scope>
    <source>
        <strain evidence="2">NAU3</strain>
        <tissue evidence="2">Gut</tissue>
    </source>
</reference>
<keyword evidence="3" id="KW-1185">Reference proteome</keyword>
<evidence type="ECO:0008006" key="4">
    <source>
        <dbReference type="Google" id="ProtNLM"/>
    </source>
</evidence>
<feature type="region of interest" description="Disordered" evidence="1">
    <location>
        <begin position="887"/>
        <end position="910"/>
    </location>
</feature>
<gene>
    <name evidence="2" type="ORF">BLNAU_6943</name>
</gene>
<dbReference type="Proteomes" id="UP001281761">
    <property type="component" value="Unassembled WGS sequence"/>
</dbReference>
<feature type="compositionally biased region" description="Polar residues" evidence="1">
    <location>
        <begin position="1344"/>
        <end position="1369"/>
    </location>
</feature>
<feature type="region of interest" description="Disordered" evidence="1">
    <location>
        <begin position="1210"/>
        <end position="1245"/>
    </location>
</feature>
<feature type="compositionally biased region" description="Pro residues" evidence="1">
    <location>
        <begin position="1693"/>
        <end position="1704"/>
    </location>
</feature>
<name>A0ABQ9Y2Q5_9EUKA</name>
<feature type="compositionally biased region" description="Basic residues" evidence="1">
    <location>
        <begin position="1044"/>
        <end position="1053"/>
    </location>
</feature>
<feature type="compositionally biased region" description="Low complexity" evidence="1">
    <location>
        <begin position="1210"/>
        <end position="1230"/>
    </location>
</feature>
<feature type="compositionally biased region" description="Basic and acidic residues" evidence="1">
    <location>
        <begin position="1034"/>
        <end position="1043"/>
    </location>
</feature>
<feature type="region of interest" description="Disordered" evidence="1">
    <location>
        <begin position="1936"/>
        <end position="1963"/>
    </location>
</feature>
<feature type="compositionally biased region" description="Polar residues" evidence="1">
    <location>
        <begin position="1523"/>
        <end position="1557"/>
    </location>
</feature>
<dbReference type="EMBL" id="JARBJD010000041">
    <property type="protein sequence ID" value="KAK2958017.1"/>
    <property type="molecule type" value="Genomic_DNA"/>
</dbReference>
<evidence type="ECO:0000313" key="3">
    <source>
        <dbReference type="Proteomes" id="UP001281761"/>
    </source>
</evidence>
<organism evidence="2 3">
    <name type="scientific">Blattamonas nauphoetae</name>
    <dbReference type="NCBI Taxonomy" id="2049346"/>
    <lineage>
        <taxon>Eukaryota</taxon>
        <taxon>Metamonada</taxon>
        <taxon>Preaxostyla</taxon>
        <taxon>Oxymonadida</taxon>
        <taxon>Blattamonas</taxon>
    </lineage>
</organism>
<sequence length="1976" mass="217265">MFLVPEQISYLSSSSMFFAAMNQEGIEDLLNGKDLTPDSAKVAIAYLKPNDIEQMVDIGAIAVLLKCIQKNYKKDAALSQKSLKCLSAILTDGAKVDQFVKKHGIEILKEGMLTFVTTNKECLTEILIVLRQVVRAKSALFRVAERALIPVMFTVYDFYSDKDGVIITHLFITLTTLFKADARLRQLMLQQGLLKVLCHSLEMSNTRSPHVLKSTLFTLRSLFLFSFDASLFFECRGVELLLECTQTHLTNPRIEHAIMSVLTLIARVATLPTIHYNPLVTRSLEILSHYSKLALEPQHTLFIIQFSLAIIISVLLKDSSLVSTLMSNNGCKIVLEIIDIFLSPIADPQINCFPPLRLALGIIAFITKEPTGAVRLLEANVLPLLLSVCDVGYEQDQGRQSTALIMNASAAIAFLSNEPTFFDHLASSDVIICLLSLITAGLNFLGTSPSPILTSCLLSTFENVLAVLMSIVHKTQSESNKNSELSLLLLDAATTIVTTDQQPTAGQEGEHLQIPMTPRSFASFAPFSNCSTLLSLLLTSSGLIAESTSASVIVKRCSDIIACFSLAWLDKSNMKDKDSSDDQNEADAPLPSTHSTKTANQLVSGFVLTSFCEHALPILGRALSAHFKLPSQTTLTLSAMASISAALCNLTLHPSIVAELPAQCQQTIDDLLELARVCDGLSESAEEREDGDDQDSEFQMLLDSIQKADGFEASEPLSPPEQSPQASFNKTDRAHLTRPPSLQSEHENFQEWLKKVKCNLWDCLVNILSVDKEQSSPMLHSFLTHGGVSSLLTQLTFLNEENRMTLPTSSLHASNYSKSIQNISTASNLVLCSSLSSVTALVCQNPKGVKEFEENDGSGQILELLEFIFDSNQDKLGQSTQTIFEDVEQTGSQTDSPKTPKQTKSSRSARQINKKLVHACCVSLMNLLQSCPSTVQSILQFEFQNNAHTSFVHFMLNISAVFVSSHLDIALSAVQCVCLMCEGLPFTEWVDFDSSEYTTMIEEMGVGKKRTTEFQIRRGKRPSRGTLPQQEIKNGSEDTEQQKKAKKPRKGPKIKPEEQILQIPIALNSVITLCTSILTRCTEGLNTWKEQASLSEEEQDKALIDSIPSISVCLSFPSLVVRLLVCLSMSASPILAKQKEKRHRRIQRQEKKLESIENDDSAPDDIALSENSSQNEDSDEQNFDSLFDSFLFSALSSYLHAALHSRELFPSEPQSSAQPSSSPLSNSQTPTKRGSVAKNSKMGQISSVPQSRLGELFPLFHNSLQFMLQSVEWVSDSELGEEGRAICETIVEMVEVLVRNEEEKKEEGGIEEEGKYKQDPFEAQDSSDEEKGSERGDEKDENEQLQPKQNPTDPNTKSPAPQNPNISSQPLADQKLKVADKISDPDLVLLSLSFSLLSFLSKPESYRASFVHASLSSHSTLLNIEAALSLISTIFLSTSPALAHSPPTTILVRVAFLLRSFEGVVVLLGNLLSSQHVFVMLDIVRFLSGKITKVPSQQPQSSRSSFSGRMDSKNVILERKHTNATLQSKKQPKTTGSVNTQSSSVVPKESGTPNPNLRPSRILFSVVDVLESQTKARDTTVEPFQLPTQISLSVIRLLVLMAKEVSICPLFFPRASSLVTVLTSLCAPPPTTQLLSQLRTSSSLLLSSLSAHPPNAERIAKSGGIDLTQNLLTFVARRVFPTFMPSARSSSPSPIPSRSSPPPTKTATGTEASTHLEAISTFLCTLSAICSASGSLPVAHKLKTVPVVLRILSCSLAPNAITNEQAREREKYDLRTDVISCLCVLTQSKQLEHDFAQANGSTLLLQVLEERTKDGVRIRKEMMDNVFATPQPFSSNDRITLQDVEDEMEKACIVLVSVSQSALKSRLEMLKNRGIQIVKSSLESIVPNRENEKLADLLELLMKLMNPSFVTYQEKQKENRVKVNQKDLIHMSSSRMSLTYSPKGSARIGSREPGSGYTTPGTLPSPGITKLWVGKK</sequence>
<evidence type="ECO:0000313" key="2">
    <source>
        <dbReference type="EMBL" id="KAK2958017.1"/>
    </source>
</evidence>
<proteinExistence type="predicted"/>